<dbReference type="EMBL" id="MU806158">
    <property type="protein sequence ID" value="KAJ3838887.1"/>
    <property type="molecule type" value="Genomic_DNA"/>
</dbReference>
<keyword evidence="2" id="KW-1185">Reference proteome</keyword>
<gene>
    <name evidence="1" type="ORF">F5878DRAFT_724949</name>
</gene>
<proteinExistence type="predicted"/>
<name>A0AA38UEL5_9AGAR</name>
<dbReference type="Proteomes" id="UP001163846">
    <property type="component" value="Unassembled WGS sequence"/>
</dbReference>
<dbReference type="AlphaFoldDB" id="A0AA38UEL5"/>
<comment type="caution">
    <text evidence="1">The sequence shown here is derived from an EMBL/GenBank/DDBJ whole genome shotgun (WGS) entry which is preliminary data.</text>
</comment>
<evidence type="ECO:0000313" key="2">
    <source>
        <dbReference type="Proteomes" id="UP001163846"/>
    </source>
</evidence>
<organism evidence="1 2">
    <name type="scientific">Lentinula raphanica</name>
    <dbReference type="NCBI Taxonomy" id="153919"/>
    <lineage>
        <taxon>Eukaryota</taxon>
        <taxon>Fungi</taxon>
        <taxon>Dikarya</taxon>
        <taxon>Basidiomycota</taxon>
        <taxon>Agaricomycotina</taxon>
        <taxon>Agaricomycetes</taxon>
        <taxon>Agaricomycetidae</taxon>
        <taxon>Agaricales</taxon>
        <taxon>Marasmiineae</taxon>
        <taxon>Omphalotaceae</taxon>
        <taxon>Lentinula</taxon>
    </lineage>
</organism>
<reference evidence="1" key="1">
    <citation type="submission" date="2022-08" db="EMBL/GenBank/DDBJ databases">
        <authorList>
            <consortium name="DOE Joint Genome Institute"/>
            <person name="Min B."/>
            <person name="Riley R."/>
            <person name="Sierra-Patev S."/>
            <person name="Naranjo-Ortiz M."/>
            <person name="Looney B."/>
            <person name="Konkel Z."/>
            <person name="Slot J.C."/>
            <person name="Sakamoto Y."/>
            <person name="Steenwyk J.L."/>
            <person name="Rokas A."/>
            <person name="Carro J."/>
            <person name="Camarero S."/>
            <person name="Ferreira P."/>
            <person name="Molpeceres G."/>
            <person name="Ruiz-Duenas F.J."/>
            <person name="Serrano A."/>
            <person name="Henrissat B."/>
            <person name="Drula E."/>
            <person name="Hughes K.W."/>
            <person name="Mata J.L."/>
            <person name="Ishikawa N.K."/>
            <person name="Vargas-Isla R."/>
            <person name="Ushijima S."/>
            <person name="Smith C.A."/>
            <person name="Ahrendt S."/>
            <person name="Andreopoulos W."/>
            <person name="He G."/>
            <person name="Labutti K."/>
            <person name="Lipzen A."/>
            <person name="Ng V."/>
            <person name="Sandor L."/>
            <person name="Barry K."/>
            <person name="Martinez A.T."/>
            <person name="Xiao Y."/>
            <person name="Gibbons J.G."/>
            <person name="Terashima K."/>
            <person name="Hibbett D.S."/>
            <person name="Grigoriev I.V."/>
        </authorList>
    </citation>
    <scope>NUCLEOTIDE SEQUENCE</scope>
    <source>
        <strain evidence="1">TFB9207</strain>
    </source>
</reference>
<sequence>MSQLNSTIVKPINSDFKAIYAAAMYLTEHITTHFHSDRPDPGQYFYHLIQNNKQWYELAVQESYSKLCEHVRGELLASAASKISSELSVPKPELENTVHQFVMESLKGPLKEYLKENRLSTWTLPKSALTGLDNHRRAKILEHIHLLDIPEQSSLDRPEYAPGPDMLLHKLGSMDGTSIAYSITKIFARPQPCLLLSTSGSGKTRTVLEGLTQYWGFYFLCSCDGSGLGSSDLASMIKKGLIHDPNFTMNLSSVENPEDHLLQNRQLARKHFLEVLLARLIIFAIYLEIVFTTNTDTYTEKDLKKMWLILQLKPHLGNFSDIFLHLSEILYGISANQTDLEFVAKSYFYRIQAQLEKRRIKISQLAVVLDESQEAAVAYNTAFMSGSDLPSTLQHRDQRPVIREIVRGWMDLNPDRIDRLTIKLIITGTGLEKATVQDAIASSMYKQYTFYSTYITGGLDDREVHLSYLQDYLPSWFMESPQFGYLFDRIRHWLRGRYRFTSEYVSLLIQDGFRRPHTILNEYVKAAIGCQPTDVSETITVTESRFIGELPKIEYFPFDFSKLIRNDSKKYELIQDLVKYVYQYYMTSSNPFGFTLKQIDFVHYGFARYYGQPEQLQEYESDSDNGVDAPTILTQNTSLSIRISEPLIFLALALWVNRNSRKQNMFSLHYELCNKLPESNNLVMGNGLENYVAYYFATVLGTQRGCRLGDIFHFHGQTQLENVKAQLVAINIFHQNLRHKDESNDDYTSSTILDKANFMPPSTKNGDIVSIGETISDVTGTEANVPDLSHCTSTLGRRVKKPQELLNWLLFRHRNPICFPDSNFGPDLIFVLRLLGDTPKYIWVVVQCKFRLTTQTLTRKAVQDSLNTLAPNCFYIQKDGNPYAHRELPDLPKRTLEALTLLPSRETKLAGHYSVLRVICAFPVPVHLKRYISGYVEKEDKNSQMTVAEQSTTTVKAKFKLCTDPDNLGHPIATINLEKMLQITTDKGRKGVAICFKKEEGQTI</sequence>
<evidence type="ECO:0000313" key="1">
    <source>
        <dbReference type="EMBL" id="KAJ3838887.1"/>
    </source>
</evidence>
<protein>
    <submittedName>
        <fullName evidence="1">Uncharacterized protein</fullName>
    </submittedName>
</protein>
<accession>A0AA38UEL5</accession>